<accession>A0A1H6L5V8</accession>
<name>A0A1H6L5V8_9GAMM</name>
<proteinExistence type="predicted"/>
<reference evidence="2" key="1">
    <citation type="submission" date="2016-06" db="EMBL/GenBank/DDBJ databases">
        <authorList>
            <person name="Petersen J."/>
            <person name="Sayavedra L."/>
        </authorList>
    </citation>
    <scope>NUCLEOTIDE SEQUENCE [LARGE SCALE GENOMIC DNA]</scope>
    <source>
        <strain evidence="2">BazSymA</strain>
    </source>
</reference>
<organism evidence="1 2">
    <name type="scientific">Bathymodiolus azoricus thioautotrophic gill symbiont</name>
    <dbReference type="NCBI Taxonomy" id="235205"/>
    <lineage>
        <taxon>Bacteria</taxon>
        <taxon>Pseudomonadati</taxon>
        <taxon>Pseudomonadota</taxon>
        <taxon>Gammaproteobacteria</taxon>
        <taxon>sulfur-oxidizing symbionts</taxon>
    </lineage>
</organism>
<dbReference type="AlphaFoldDB" id="A0A1H6L5V8"/>
<evidence type="ECO:0000313" key="1">
    <source>
        <dbReference type="EMBL" id="SEH79859.1"/>
    </source>
</evidence>
<evidence type="ECO:0000313" key="2">
    <source>
        <dbReference type="Proteomes" id="UP000198988"/>
    </source>
</evidence>
<dbReference type="EMBL" id="CDSC02000215">
    <property type="protein sequence ID" value="SEH79859.1"/>
    <property type="molecule type" value="Genomic_DNA"/>
</dbReference>
<sequence>MALAPTSSFGFTQKSPIPIKFTKVESLFQFVQVGSEKKMSL</sequence>
<protein>
    <submittedName>
        <fullName evidence="1">Uncharacterized protein</fullName>
    </submittedName>
</protein>
<gene>
    <name evidence="1" type="ORF">BAZSYMA_ACONTIG15578_0</name>
</gene>
<dbReference type="Proteomes" id="UP000198988">
    <property type="component" value="Unassembled WGS sequence"/>
</dbReference>